<accession>A0A5C7GMF8</accession>
<organism evidence="1 2">
    <name type="scientific">Seonamhaeicola maritimus</name>
    <dbReference type="NCBI Taxonomy" id="2591822"/>
    <lineage>
        <taxon>Bacteria</taxon>
        <taxon>Pseudomonadati</taxon>
        <taxon>Bacteroidota</taxon>
        <taxon>Flavobacteriia</taxon>
        <taxon>Flavobacteriales</taxon>
        <taxon>Flavobacteriaceae</taxon>
    </lineage>
</organism>
<evidence type="ECO:0000313" key="2">
    <source>
        <dbReference type="Proteomes" id="UP000321080"/>
    </source>
</evidence>
<name>A0A5C7GMF8_9FLAO</name>
<gene>
    <name evidence="1" type="ORF">FUA22_07590</name>
</gene>
<keyword evidence="2" id="KW-1185">Reference proteome</keyword>
<evidence type="ECO:0000313" key="1">
    <source>
        <dbReference type="EMBL" id="TXG39719.1"/>
    </source>
</evidence>
<dbReference type="EMBL" id="VRKQ01000008">
    <property type="protein sequence ID" value="TXG39719.1"/>
    <property type="molecule type" value="Genomic_DNA"/>
</dbReference>
<sequence length="64" mass="7245">MKNRLTHLYSSSNLLTGLDVSHNSGLIDLRVDRNPELTCIKIENEQNIPTVTLSEYQKLNTSCL</sequence>
<dbReference type="OrthoDB" id="1652165at2"/>
<comment type="caution">
    <text evidence="1">The sequence shown here is derived from an EMBL/GenBank/DDBJ whole genome shotgun (WGS) entry which is preliminary data.</text>
</comment>
<proteinExistence type="predicted"/>
<reference evidence="1 2" key="1">
    <citation type="submission" date="2019-08" db="EMBL/GenBank/DDBJ databases">
        <title>Seonamhaeicola sediminis sp. nov., isolated from marine sediment.</title>
        <authorList>
            <person name="Cao W.R."/>
        </authorList>
    </citation>
    <scope>NUCLEOTIDE SEQUENCE [LARGE SCALE GENOMIC DNA]</scope>
    <source>
        <strain evidence="1 2">1505</strain>
    </source>
</reference>
<protein>
    <submittedName>
        <fullName evidence="1">Uncharacterized protein</fullName>
    </submittedName>
</protein>
<dbReference type="AlphaFoldDB" id="A0A5C7GMF8"/>
<dbReference type="Proteomes" id="UP000321080">
    <property type="component" value="Unassembled WGS sequence"/>
</dbReference>
<dbReference type="RefSeq" id="WP_147767288.1">
    <property type="nucleotide sequence ID" value="NZ_VRKQ01000008.1"/>
</dbReference>